<evidence type="ECO:0000256" key="1">
    <source>
        <dbReference type="SAM" id="Phobius"/>
    </source>
</evidence>
<sequence>MNFWDYFFENRLYISYSAEFIAAISGSVYLFKNPNPIVSYRLFTYFLWLVVWVEILGLYPLIAYVTDYEVFGFTEGSSFERNWWLYNIFKIVQYYFYYSFFRMQIQSKRRKKIIKHITAFYVVSAIISGFVLEGFFKSISAYIYIVGAFGLLICIGLYLMELLNSSRILDSFGKLTFYMAAGLMIWTLTVMPLFIYSTYVNSENPAFVSVYYGSLRLANLVLYLLYALAFYIDYRSLKVKGKIDQT</sequence>
<keyword evidence="1" id="KW-1133">Transmembrane helix</keyword>
<keyword evidence="3" id="KW-1185">Reference proteome</keyword>
<evidence type="ECO:0000313" key="3">
    <source>
        <dbReference type="Proteomes" id="UP001155077"/>
    </source>
</evidence>
<dbReference type="RefSeq" id="WP_252114863.1">
    <property type="nucleotide sequence ID" value="NZ_JAMSCK010000005.1"/>
</dbReference>
<feature type="transmembrane region" description="Helical" evidence="1">
    <location>
        <begin position="175"/>
        <end position="199"/>
    </location>
</feature>
<dbReference type="EMBL" id="JAMSCK010000005">
    <property type="protein sequence ID" value="MCM8570586.1"/>
    <property type="molecule type" value="Genomic_DNA"/>
</dbReference>
<reference evidence="2" key="1">
    <citation type="submission" date="2022-06" db="EMBL/GenBank/DDBJ databases">
        <title>Gramella sediminis sp. nov., isolated from deep-sea sediment of the Indian Ocean.</title>
        <authorList>
            <person name="Yang L."/>
        </authorList>
    </citation>
    <scope>NUCLEOTIDE SEQUENCE</scope>
    <source>
        <strain evidence="2">HMD3159</strain>
    </source>
</reference>
<organism evidence="2 3">
    <name type="scientific">Gramella jeungdoensis</name>
    <dbReference type="NCBI Taxonomy" id="708091"/>
    <lineage>
        <taxon>Bacteria</taxon>
        <taxon>Pseudomonadati</taxon>
        <taxon>Bacteroidota</taxon>
        <taxon>Flavobacteriia</taxon>
        <taxon>Flavobacteriales</taxon>
        <taxon>Flavobacteriaceae</taxon>
        <taxon>Christiangramia</taxon>
    </lineage>
</organism>
<keyword evidence="1" id="KW-0472">Membrane</keyword>
<gene>
    <name evidence="2" type="ORF">NE848_14415</name>
</gene>
<keyword evidence="1" id="KW-0812">Transmembrane</keyword>
<protein>
    <submittedName>
        <fullName evidence="2">Uncharacterized protein</fullName>
    </submittedName>
</protein>
<feature type="transmembrane region" description="Helical" evidence="1">
    <location>
        <begin position="43"/>
        <end position="63"/>
    </location>
</feature>
<dbReference type="Proteomes" id="UP001155077">
    <property type="component" value="Unassembled WGS sequence"/>
</dbReference>
<feature type="transmembrane region" description="Helical" evidence="1">
    <location>
        <begin position="113"/>
        <end position="136"/>
    </location>
</feature>
<evidence type="ECO:0000313" key="2">
    <source>
        <dbReference type="EMBL" id="MCM8570586.1"/>
    </source>
</evidence>
<feature type="transmembrane region" description="Helical" evidence="1">
    <location>
        <begin position="142"/>
        <end position="163"/>
    </location>
</feature>
<name>A0ABT0Z4C7_9FLAO</name>
<proteinExistence type="predicted"/>
<feature type="transmembrane region" description="Helical" evidence="1">
    <location>
        <begin position="12"/>
        <end position="31"/>
    </location>
</feature>
<feature type="transmembrane region" description="Helical" evidence="1">
    <location>
        <begin position="83"/>
        <end position="101"/>
    </location>
</feature>
<comment type="caution">
    <text evidence="2">The sequence shown here is derived from an EMBL/GenBank/DDBJ whole genome shotgun (WGS) entry which is preliminary data.</text>
</comment>
<feature type="transmembrane region" description="Helical" evidence="1">
    <location>
        <begin position="211"/>
        <end position="232"/>
    </location>
</feature>
<accession>A0ABT0Z4C7</accession>